<evidence type="ECO:0000256" key="1">
    <source>
        <dbReference type="ARBA" id="ARBA00006739"/>
    </source>
</evidence>
<dbReference type="PANTHER" id="PTHR43630:SF1">
    <property type="entry name" value="POLY-BETA-1,6-N-ACETYL-D-GLUCOSAMINE SYNTHASE"/>
    <property type="match status" value="1"/>
</dbReference>
<feature type="transmembrane region" description="Helical" evidence="4">
    <location>
        <begin position="334"/>
        <end position="359"/>
    </location>
</feature>
<evidence type="ECO:0000256" key="3">
    <source>
        <dbReference type="ARBA" id="ARBA00022679"/>
    </source>
</evidence>
<name>A0A934X0P9_9BACT</name>
<dbReference type="Gene3D" id="3.90.550.10">
    <property type="entry name" value="Spore Coat Polysaccharide Biosynthesis Protein SpsA, Chain A"/>
    <property type="match status" value="1"/>
</dbReference>
<keyword evidence="4" id="KW-1133">Transmembrane helix</keyword>
<keyword evidence="2" id="KW-0328">Glycosyltransferase</keyword>
<keyword evidence="3" id="KW-0808">Transferase</keyword>
<gene>
    <name evidence="6" type="ORF">JKA74_14820</name>
</gene>
<sequence>MIFFLLLISAYSCLLFYMAFAWRKIATPISKGVPLKVTVLVPFRNEELHLKRLIQSFRQLIYPKELIDFIFVDDHSDDGSFGLLEQILSDFPYPYKLLKLADEKGGKKEAIMEGVNCSHADVILTTDADCQVNSDWVSEMQSAFNSPAIHLVSGSVVFEANNFQERIFQMEFAPLIGVGGVSIWLGKPTMANGANLAFKRNTFLSLDAFNNNLHIPTGDDVFLLQKMSQHYPGGIKFQKSSVVTTKAPSNVSTFFHQRIRWASKWKAVAERKNKLPALMVWFFHFLYLIGLFTFINQIHYAMAFLLLFIKSIGEFAFIYSILKSQHQKFSSLSFCFLQVFYSFYVVLFGLLANFAGYQWKGRSYGKHER</sequence>
<proteinExistence type="inferred from homology"/>
<dbReference type="GO" id="GO:0016757">
    <property type="term" value="F:glycosyltransferase activity"/>
    <property type="evidence" value="ECO:0007669"/>
    <property type="project" value="UniProtKB-KW"/>
</dbReference>
<keyword evidence="4" id="KW-0812">Transmembrane</keyword>
<keyword evidence="7" id="KW-1185">Reference proteome</keyword>
<comment type="caution">
    <text evidence="6">The sequence shown here is derived from an EMBL/GenBank/DDBJ whole genome shotgun (WGS) entry which is preliminary data.</text>
</comment>
<dbReference type="AlphaFoldDB" id="A0A934X0P9"/>
<evidence type="ECO:0000313" key="7">
    <source>
        <dbReference type="Proteomes" id="UP000611723"/>
    </source>
</evidence>
<reference evidence="6" key="1">
    <citation type="submission" date="2021-01" db="EMBL/GenBank/DDBJ databases">
        <title>Marivirga aurantiaca sp. nov., isolated from intertidal surface sediments.</title>
        <authorList>
            <person name="Zhang M."/>
        </authorList>
    </citation>
    <scope>NUCLEOTIDE SEQUENCE</scope>
    <source>
        <strain evidence="6">S37H4</strain>
    </source>
</reference>
<protein>
    <submittedName>
        <fullName evidence="6">Glycosyltransferase</fullName>
    </submittedName>
</protein>
<evidence type="ECO:0000259" key="5">
    <source>
        <dbReference type="Pfam" id="PF00535"/>
    </source>
</evidence>
<organism evidence="6 7">
    <name type="scientific">Marivirga aurantiaca</name>
    <dbReference type="NCBI Taxonomy" id="2802615"/>
    <lineage>
        <taxon>Bacteria</taxon>
        <taxon>Pseudomonadati</taxon>
        <taxon>Bacteroidota</taxon>
        <taxon>Cytophagia</taxon>
        <taxon>Cytophagales</taxon>
        <taxon>Marivirgaceae</taxon>
        <taxon>Marivirga</taxon>
    </lineage>
</organism>
<dbReference type="SUPFAM" id="SSF53448">
    <property type="entry name" value="Nucleotide-diphospho-sugar transferases"/>
    <property type="match status" value="1"/>
</dbReference>
<feature type="transmembrane region" description="Helical" evidence="4">
    <location>
        <begin position="275"/>
        <end position="295"/>
    </location>
</feature>
<keyword evidence="4" id="KW-0472">Membrane</keyword>
<dbReference type="InterPro" id="IPR001173">
    <property type="entry name" value="Glyco_trans_2-like"/>
</dbReference>
<evidence type="ECO:0000256" key="2">
    <source>
        <dbReference type="ARBA" id="ARBA00022676"/>
    </source>
</evidence>
<dbReference type="Proteomes" id="UP000611723">
    <property type="component" value="Unassembled WGS sequence"/>
</dbReference>
<dbReference type="PANTHER" id="PTHR43630">
    <property type="entry name" value="POLY-BETA-1,6-N-ACETYL-D-GLUCOSAMINE SYNTHASE"/>
    <property type="match status" value="1"/>
</dbReference>
<dbReference type="InterPro" id="IPR029044">
    <property type="entry name" value="Nucleotide-diphossugar_trans"/>
</dbReference>
<accession>A0A934X0P9</accession>
<evidence type="ECO:0000313" key="6">
    <source>
        <dbReference type="EMBL" id="MBK6266317.1"/>
    </source>
</evidence>
<comment type="similarity">
    <text evidence="1">Belongs to the glycosyltransferase 2 family.</text>
</comment>
<dbReference type="EMBL" id="JAEQBW010000007">
    <property type="protein sequence ID" value="MBK6266317.1"/>
    <property type="molecule type" value="Genomic_DNA"/>
</dbReference>
<evidence type="ECO:0000256" key="4">
    <source>
        <dbReference type="SAM" id="Phobius"/>
    </source>
</evidence>
<dbReference type="RefSeq" id="WP_201431998.1">
    <property type="nucleotide sequence ID" value="NZ_JAEQBW010000007.1"/>
</dbReference>
<feature type="domain" description="Glycosyltransferase 2-like" evidence="5">
    <location>
        <begin position="38"/>
        <end position="170"/>
    </location>
</feature>
<dbReference type="Pfam" id="PF00535">
    <property type="entry name" value="Glycos_transf_2"/>
    <property type="match status" value="1"/>
</dbReference>
<feature type="transmembrane region" description="Helical" evidence="4">
    <location>
        <begin position="301"/>
        <end position="322"/>
    </location>
</feature>